<keyword evidence="7 8" id="KW-0133">Cell shape</keyword>
<dbReference type="Pfam" id="PF21799">
    <property type="entry name" value="MurD-like_N"/>
    <property type="match status" value="1"/>
</dbReference>
<keyword evidence="4 7" id="KW-0436">Ligase</keyword>
<evidence type="ECO:0000256" key="4">
    <source>
        <dbReference type="ARBA" id="ARBA00022598"/>
    </source>
</evidence>
<dbReference type="OrthoDB" id="9809796at2"/>
<dbReference type="Gene3D" id="3.40.1190.10">
    <property type="entry name" value="Mur-like, catalytic domain"/>
    <property type="match status" value="1"/>
</dbReference>
<dbReference type="GO" id="GO:0008360">
    <property type="term" value="P:regulation of cell shape"/>
    <property type="evidence" value="ECO:0007669"/>
    <property type="project" value="UniProtKB-KW"/>
</dbReference>
<dbReference type="SUPFAM" id="SSF53623">
    <property type="entry name" value="MurD-like peptide ligases, catalytic domain"/>
    <property type="match status" value="1"/>
</dbReference>
<organism evidence="11 12">
    <name type="scientific">Ornithobacterium rhinotracheale</name>
    <dbReference type="NCBI Taxonomy" id="28251"/>
    <lineage>
        <taxon>Bacteria</taxon>
        <taxon>Pseudomonadati</taxon>
        <taxon>Bacteroidota</taxon>
        <taxon>Flavobacteriia</taxon>
        <taxon>Flavobacteriales</taxon>
        <taxon>Weeksellaceae</taxon>
        <taxon>Ornithobacterium</taxon>
    </lineage>
</organism>
<dbReference type="Gene3D" id="3.90.190.20">
    <property type="entry name" value="Mur ligase, C-terminal domain"/>
    <property type="match status" value="1"/>
</dbReference>
<proteinExistence type="inferred from homology"/>
<name>A0A410JPW3_ORNRH</name>
<evidence type="ECO:0000259" key="9">
    <source>
        <dbReference type="Pfam" id="PF02875"/>
    </source>
</evidence>
<dbReference type="InterPro" id="IPR036565">
    <property type="entry name" value="Mur-like_cat_sf"/>
</dbReference>
<keyword evidence="3 7" id="KW-0963">Cytoplasm</keyword>
<evidence type="ECO:0000256" key="5">
    <source>
        <dbReference type="ARBA" id="ARBA00022741"/>
    </source>
</evidence>
<dbReference type="EMBL" id="CP035107">
    <property type="protein sequence ID" value="QAR30078.1"/>
    <property type="molecule type" value="Genomic_DNA"/>
</dbReference>
<evidence type="ECO:0000256" key="1">
    <source>
        <dbReference type="ARBA" id="ARBA00004496"/>
    </source>
</evidence>
<dbReference type="SUPFAM" id="SSF53244">
    <property type="entry name" value="MurD-like peptide ligases, peptide-binding domain"/>
    <property type="match status" value="1"/>
</dbReference>
<dbReference type="RefSeq" id="WP_128500585.1">
    <property type="nucleotide sequence ID" value="NZ_CP035107.1"/>
</dbReference>
<dbReference type="GO" id="GO:0005737">
    <property type="term" value="C:cytoplasm"/>
    <property type="evidence" value="ECO:0007669"/>
    <property type="project" value="UniProtKB-SubCell"/>
</dbReference>
<feature type="binding site" evidence="7">
    <location>
        <begin position="110"/>
        <end position="116"/>
    </location>
    <ligand>
        <name>ATP</name>
        <dbReference type="ChEBI" id="CHEBI:30616"/>
    </ligand>
</feature>
<dbReference type="GO" id="GO:0008764">
    <property type="term" value="F:UDP-N-acetylmuramoylalanine-D-glutamate ligase activity"/>
    <property type="evidence" value="ECO:0007669"/>
    <property type="project" value="UniProtKB-UniRule"/>
</dbReference>
<sequence length="444" mass="49542">MPEKLIILGGGESGVGAALLGKAKGYEVFLSDRGSIKPNFQEKLIAAGIEFESGTHSEERILNADLVIKSPGIPQKAALIQKLRNERVKIISEIEFASWFTQKPIIAITGSNGKTTTTSLIAHMLRKAGKKVGLGGNIGYSFAELVLNDDLHEIYVLELSSFQLDDIEQFKPHIAILLNITPDHLDQYDYDIDKYGRAKLRITQNQTEGDFFIYNADDPKTLELLKTQNIKAKALGYSLKDETQPAYTDKENLILTYPETFRMKLEELALLGEHNVSNSLASALNGNILKLRKKIIQESLTDFDAVEHRLEPVLSVRGIEFINDSKATNINATFYALQSMRKPTIWIVGGKDKGNDYAELIPLVKKKVKAIVCLGLDNSKITECYRDIVPNITETKSMEEAVKTAYQYGESGDVVLLSPACASFDLFENYEQRGKLFKDEVKKL</sequence>
<dbReference type="Pfam" id="PF08245">
    <property type="entry name" value="Mur_ligase_M"/>
    <property type="match status" value="1"/>
</dbReference>
<dbReference type="GO" id="GO:0009252">
    <property type="term" value="P:peptidoglycan biosynthetic process"/>
    <property type="evidence" value="ECO:0007669"/>
    <property type="project" value="UniProtKB-UniRule"/>
</dbReference>
<evidence type="ECO:0000256" key="7">
    <source>
        <dbReference type="HAMAP-Rule" id="MF_00639"/>
    </source>
</evidence>
<dbReference type="InterPro" id="IPR036615">
    <property type="entry name" value="Mur_ligase_C_dom_sf"/>
</dbReference>
<gene>
    <name evidence="7 11" type="primary">murD</name>
    <name evidence="11" type="ORF">EQP59_01245</name>
</gene>
<dbReference type="GO" id="GO:0005524">
    <property type="term" value="F:ATP binding"/>
    <property type="evidence" value="ECO:0007669"/>
    <property type="project" value="UniProtKB-UniRule"/>
</dbReference>
<dbReference type="InterPro" id="IPR004101">
    <property type="entry name" value="Mur_ligase_C"/>
</dbReference>
<keyword evidence="7 8" id="KW-0131">Cell cycle</keyword>
<dbReference type="HAMAP" id="MF_00639">
    <property type="entry name" value="MurD"/>
    <property type="match status" value="1"/>
</dbReference>
<dbReference type="GO" id="GO:0051301">
    <property type="term" value="P:cell division"/>
    <property type="evidence" value="ECO:0007669"/>
    <property type="project" value="UniProtKB-KW"/>
</dbReference>
<evidence type="ECO:0000313" key="12">
    <source>
        <dbReference type="Proteomes" id="UP000287701"/>
    </source>
</evidence>
<evidence type="ECO:0000259" key="10">
    <source>
        <dbReference type="Pfam" id="PF08245"/>
    </source>
</evidence>
<keyword evidence="7 8" id="KW-0573">Peptidoglycan synthesis</keyword>
<dbReference type="SUPFAM" id="SSF51984">
    <property type="entry name" value="MurCD N-terminal domain"/>
    <property type="match status" value="1"/>
</dbReference>
<evidence type="ECO:0000256" key="2">
    <source>
        <dbReference type="ARBA" id="ARBA00004752"/>
    </source>
</evidence>
<keyword evidence="7 8" id="KW-0132">Cell division</keyword>
<keyword evidence="5 7" id="KW-0547">Nucleotide-binding</keyword>
<evidence type="ECO:0000313" key="11">
    <source>
        <dbReference type="EMBL" id="QAR30078.1"/>
    </source>
</evidence>
<evidence type="ECO:0000256" key="3">
    <source>
        <dbReference type="ARBA" id="ARBA00022490"/>
    </source>
</evidence>
<keyword evidence="6 7" id="KW-0067">ATP-binding</keyword>
<dbReference type="PANTHER" id="PTHR43692">
    <property type="entry name" value="UDP-N-ACETYLMURAMOYLALANINE--D-GLUTAMATE LIGASE"/>
    <property type="match status" value="1"/>
</dbReference>
<dbReference type="AlphaFoldDB" id="A0A410JPW3"/>
<comment type="similarity">
    <text evidence="7">Belongs to the MurCDEF family.</text>
</comment>
<protein>
    <recommendedName>
        <fullName evidence="7 8">UDP-N-acetylmuramoylalanine--D-glutamate ligase</fullName>
        <ecNumber evidence="7 8">6.3.2.9</ecNumber>
    </recommendedName>
    <alternativeName>
        <fullName evidence="7">D-glutamic acid-adding enzyme</fullName>
    </alternativeName>
    <alternativeName>
        <fullName evidence="7">UDP-N-acetylmuramoyl-L-alanyl-D-glutamate synthetase</fullName>
    </alternativeName>
</protein>
<keyword evidence="7 8" id="KW-0961">Cell wall biogenesis/degradation</keyword>
<dbReference type="Gene3D" id="3.40.50.720">
    <property type="entry name" value="NAD(P)-binding Rossmann-like Domain"/>
    <property type="match status" value="1"/>
</dbReference>
<comment type="catalytic activity">
    <reaction evidence="7 8">
        <text>UDP-N-acetyl-alpha-D-muramoyl-L-alanine + D-glutamate + ATP = UDP-N-acetyl-alpha-D-muramoyl-L-alanyl-D-glutamate + ADP + phosphate + H(+)</text>
        <dbReference type="Rhea" id="RHEA:16429"/>
        <dbReference type="ChEBI" id="CHEBI:15378"/>
        <dbReference type="ChEBI" id="CHEBI:29986"/>
        <dbReference type="ChEBI" id="CHEBI:30616"/>
        <dbReference type="ChEBI" id="CHEBI:43474"/>
        <dbReference type="ChEBI" id="CHEBI:83898"/>
        <dbReference type="ChEBI" id="CHEBI:83900"/>
        <dbReference type="ChEBI" id="CHEBI:456216"/>
        <dbReference type="EC" id="6.3.2.9"/>
    </reaction>
</comment>
<dbReference type="NCBIfam" id="TIGR01087">
    <property type="entry name" value="murD"/>
    <property type="match status" value="1"/>
</dbReference>
<dbReference type="GO" id="GO:0071555">
    <property type="term" value="P:cell wall organization"/>
    <property type="evidence" value="ECO:0007669"/>
    <property type="project" value="UniProtKB-KW"/>
</dbReference>
<evidence type="ECO:0000256" key="8">
    <source>
        <dbReference type="RuleBase" id="RU003664"/>
    </source>
</evidence>
<dbReference type="Pfam" id="PF02875">
    <property type="entry name" value="Mur_ligase_C"/>
    <property type="match status" value="1"/>
</dbReference>
<feature type="domain" description="Mur ligase C-terminal" evidence="9">
    <location>
        <begin position="308"/>
        <end position="421"/>
    </location>
</feature>
<dbReference type="InterPro" id="IPR013221">
    <property type="entry name" value="Mur_ligase_cen"/>
</dbReference>
<reference evidence="11 12" key="1">
    <citation type="submission" date="2019-01" db="EMBL/GenBank/DDBJ databases">
        <title>Whole Genome of Ornithobacterium rhinotracheale FARPER-174b.</title>
        <authorList>
            <person name="Tataje-Lavanda L.A."/>
            <person name="Montalvan A."/>
            <person name="Montesinos R."/>
            <person name="Zimic M."/>
            <person name="Fernandez-Sanchez M."/>
            <person name="Fernandez-Diaz M."/>
        </authorList>
    </citation>
    <scope>NUCLEOTIDE SEQUENCE [LARGE SCALE GENOMIC DNA]</scope>
    <source>
        <strain evidence="11 12">FARPER-174b</strain>
    </source>
</reference>
<feature type="domain" description="Mur ligase central" evidence="10">
    <location>
        <begin position="108"/>
        <end position="283"/>
    </location>
</feature>
<dbReference type="Proteomes" id="UP000287701">
    <property type="component" value="Chromosome"/>
</dbReference>
<dbReference type="InterPro" id="IPR005762">
    <property type="entry name" value="MurD"/>
</dbReference>
<dbReference type="EC" id="6.3.2.9" evidence="7 8"/>
<evidence type="ECO:0000256" key="6">
    <source>
        <dbReference type="ARBA" id="ARBA00022840"/>
    </source>
</evidence>
<comment type="pathway">
    <text evidence="2 7 8">Cell wall biogenesis; peptidoglycan biosynthesis.</text>
</comment>
<comment type="subcellular location">
    <subcellularLocation>
        <location evidence="1 7 8">Cytoplasm</location>
    </subcellularLocation>
</comment>
<dbReference type="UniPathway" id="UPA00219"/>
<accession>A0A410JPW3</accession>
<comment type="function">
    <text evidence="7 8">Cell wall formation. Catalyzes the addition of glutamate to the nucleotide precursor UDP-N-acetylmuramoyl-L-alanine (UMA).</text>
</comment>
<dbReference type="PANTHER" id="PTHR43692:SF1">
    <property type="entry name" value="UDP-N-ACETYLMURAMOYLALANINE--D-GLUTAMATE LIGASE"/>
    <property type="match status" value="1"/>
</dbReference>